<name>A0ABN6XBC5_9CELL</name>
<dbReference type="Proteomes" id="UP001321475">
    <property type="component" value="Chromosome"/>
</dbReference>
<evidence type="ECO:0000313" key="4">
    <source>
        <dbReference type="Proteomes" id="UP001321475"/>
    </source>
</evidence>
<dbReference type="EMBL" id="AP027729">
    <property type="protein sequence ID" value="BDZ42154.1"/>
    <property type="molecule type" value="Genomic_DNA"/>
</dbReference>
<reference evidence="4" key="1">
    <citation type="journal article" date="2019" name="Int. J. Syst. Evol. Microbiol.">
        <title>The Global Catalogue of Microorganisms (GCM) 10K type strain sequencing project: providing services to taxonomists for standard genome sequencing and annotation.</title>
        <authorList>
            <consortium name="The Broad Institute Genomics Platform"/>
            <consortium name="The Broad Institute Genome Sequencing Center for Infectious Disease"/>
            <person name="Wu L."/>
            <person name="Ma J."/>
        </authorList>
    </citation>
    <scope>NUCLEOTIDE SEQUENCE [LARGE SCALE GENOMIC DNA]</scope>
    <source>
        <strain evidence="4">NBRC 108565</strain>
    </source>
</reference>
<keyword evidence="1" id="KW-0812">Transmembrane</keyword>
<keyword evidence="1" id="KW-0472">Membrane</keyword>
<dbReference type="Pfam" id="PF26604">
    <property type="entry name" value="CBU_0592"/>
    <property type="match status" value="1"/>
</dbReference>
<feature type="transmembrane region" description="Helical" evidence="1">
    <location>
        <begin position="6"/>
        <end position="27"/>
    </location>
</feature>
<evidence type="ECO:0000259" key="2">
    <source>
        <dbReference type="Pfam" id="PF26604"/>
    </source>
</evidence>
<dbReference type="InterPro" id="IPR058058">
    <property type="entry name" value="CBU_0592-like"/>
</dbReference>
<keyword evidence="4" id="KW-1185">Reference proteome</keyword>
<gene>
    <name evidence="3" type="ORF">GCM10025865_14530</name>
</gene>
<feature type="domain" description="CBU-0592-like" evidence="2">
    <location>
        <begin position="11"/>
        <end position="82"/>
    </location>
</feature>
<organism evidence="3 4">
    <name type="scientific">Paraoerskovia sediminicola</name>
    <dbReference type="NCBI Taxonomy" id="1138587"/>
    <lineage>
        <taxon>Bacteria</taxon>
        <taxon>Bacillati</taxon>
        <taxon>Actinomycetota</taxon>
        <taxon>Actinomycetes</taxon>
        <taxon>Micrococcales</taxon>
        <taxon>Cellulomonadaceae</taxon>
        <taxon>Paraoerskovia</taxon>
    </lineage>
</organism>
<dbReference type="RefSeq" id="WP_286219173.1">
    <property type="nucleotide sequence ID" value="NZ_AP027729.1"/>
</dbReference>
<feature type="transmembrane region" description="Helical" evidence="1">
    <location>
        <begin position="39"/>
        <end position="57"/>
    </location>
</feature>
<feature type="transmembrane region" description="Helical" evidence="1">
    <location>
        <begin position="63"/>
        <end position="82"/>
    </location>
</feature>
<evidence type="ECO:0000256" key="1">
    <source>
        <dbReference type="SAM" id="Phobius"/>
    </source>
</evidence>
<evidence type="ECO:0000313" key="3">
    <source>
        <dbReference type="EMBL" id="BDZ42154.1"/>
    </source>
</evidence>
<keyword evidence="1" id="KW-1133">Transmembrane helix</keyword>
<proteinExistence type="predicted"/>
<protein>
    <recommendedName>
        <fullName evidence="2">CBU-0592-like domain-containing protein</fullName>
    </recommendedName>
</protein>
<sequence length="147" mass="15186">MDAVLTQSLMILGWVSAFFGAAAYLLASRGTWDAKSLRFNLTNVTAAGLMVVVAGANGLWPSVAANLVWVVIGTQALIAIYGQRRAAARAAREEAEAAAIANAEAVLAQAAFDDFAHELTALTLELPLVSPDVALDFGTASEVPAAA</sequence>
<accession>A0ABN6XBC5</accession>